<dbReference type="PANTHER" id="PTHR44591">
    <property type="entry name" value="STRESS RESPONSE REGULATOR PROTEIN 1"/>
    <property type="match status" value="1"/>
</dbReference>
<evidence type="ECO:0000259" key="3">
    <source>
        <dbReference type="PROSITE" id="PS50110"/>
    </source>
</evidence>
<keyword evidence="5" id="KW-1185">Reference proteome</keyword>
<keyword evidence="1 2" id="KW-0597">Phosphoprotein</keyword>
<dbReference type="CDD" id="cd00156">
    <property type="entry name" value="REC"/>
    <property type="match status" value="1"/>
</dbReference>
<dbReference type="InterPro" id="IPR050595">
    <property type="entry name" value="Bact_response_regulator"/>
</dbReference>
<organism evidence="4 5">
    <name type="scientific">Pseudochryseolinea flava</name>
    <dbReference type="NCBI Taxonomy" id="2059302"/>
    <lineage>
        <taxon>Bacteria</taxon>
        <taxon>Pseudomonadati</taxon>
        <taxon>Bacteroidota</taxon>
        <taxon>Cytophagia</taxon>
        <taxon>Cytophagales</taxon>
        <taxon>Fulvivirgaceae</taxon>
        <taxon>Pseudochryseolinea</taxon>
    </lineage>
</organism>
<dbReference type="PROSITE" id="PS50110">
    <property type="entry name" value="RESPONSE_REGULATORY"/>
    <property type="match status" value="1"/>
</dbReference>
<gene>
    <name evidence="4" type="ORF">DQQ10_06365</name>
</gene>
<feature type="modified residue" description="4-aspartylphosphate" evidence="2">
    <location>
        <position position="58"/>
    </location>
</feature>
<sequence>MPKTVIIIDDDQDDLDVIKDVIKLIDDSILCITFTHPEEALRVITKELIFSPDIILSDINMPRMHGAVLLKKLRETPALNDTIIAMLSTSMANPLANTLTESGADFVLQKPVKMDDYHAMLHRIFLMQRSSAQNQTPPHDRGVATAPMSFGDLILDDLVHEKASIYIIDYAWNYLFANTTAIKKVNGYGIVGKNITDVWKELPQFNFEPVYLMLKDKVNNRVSMEINQRSPLTRTSIKITGKPLADCYLFNISEVPEDSTKSI</sequence>
<dbReference type="PANTHER" id="PTHR44591:SF3">
    <property type="entry name" value="RESPONSE REGULATORY DOMAIN-CONTAINING PROTEIN"/>
    <property type="match status" value="1"/>
</dbReference>
<feature type="domain" description="Response regulatory" evidence="3">
    <location>
        <begin position="4"/>
        <end position="125"/>
    </location>
</feature>
<dbReference type="EMBL" id="QMFY01000002">
    <property type="protein sequence ID" value="RAW02166.1"/>
    <property type="molecule type" value="Genomic_DNA"/>
</dbReference>
<evidence type="ECO:0000256" key="2">
    <source>
        <dbReference type="PROSITE-ProRule" id="PRU00169"/>
    </source>
</evidence>
<dbReference type="InterPro" id="IPR011006">
    <property type="entry name" value="CheY-like_superfamily"/>
</dbReference>
<evidence type="ECO:0000256" key="1">
    <source>
        <dbReference type="ARBA" id="ARBA00022553"/>
    </source>
</evidence>
<dbReference type="RefSeq" id="WP_112745989.1">
    <property type="nucleotide sequence ID" value="NZ_QMFY01000002.1"/>
</dbReference>
<reference evidence="4 5" key="1">
    <citation type="submission" date="2018-06" db="EMBL/GenBank/DDBJ databases">
        <title>Chryseolinea flavus sp. nov., a member of the phylum Bacteroidetes isolated from soil.</title>
        <authorList>
            <person name="Li Y."/>
            <person name="Wang J."/>
        </authorList>
    </citation>
    <scope>NUCLEOTIDE SEQUENCE [LARGE SCALE GENOMIC DNA]</scope>
    <source>
        <strain evidence="4 5">SDU1-6</strain>
    </source>
</reference>
<dbReference type="InterPro" id="IPR001789">
    <property type="entry name" value="Sig_transdc_resp-reg_receiver"/>
</dbReference>
<dbReference type="AlphaFoldDB" id="A0A364Y593"/>
<proteinExistence type="predicted"/>
<dbReference type="GO" id="GO:0000160">
    <property type="term" value="P:phosphorelay signal transduction system"/>
    <property type="evidence" value="ECO:0007669"/>
    <property type="project" value="InterPro"/>
</dbReference>
<dbReference type="Proteomes" id="UP000251889">
    <property type="component" value="Unassembled WGS sequence"/>
</dbReference>
<dbReference type="Pfam" id="PF00072">
    <property type="entry name" value="Response_reg"/>
    <property type="match status" value="1"/>
</dbReference>
<name>A0A364Y593_9BACT</name>
<protein>
    <recommendedName>
        <fullName evidence="3">Response regulatory domain-containing protein</fullName>
    </recommendedName>
</protein>
<dbReference type="OrthoDB" id="9806704at2"/>
<evidence type="ECO:0000313" key="5">
    <source>
        <dbReference type="Proteomes" id="UP000251889"/>
    </source>
</evidence>
<dbReference type="SMART" id="SM00448">
    <property type="entry name" value="REC"/>
    <property type="match status" value="1"/>
</dbReference>
<dbReference type="SUPFAM" id="SSF52172">
    <property type="entry name" value="CheY-like"/>
    <property type="match status" value="1"/>
</dbReference>
<accession>A0A364Y593</accession>
<dbReference type="Gene3D" id="3.40.50.2300">
    <property type="match status" value="1"/>
</dbReference>
<evidence type="ECO:0000313" key="4">
    <source>
        <dbReference type="EMBL" id="RAW02166.1"/>
    </source>
</evidence>
<comment type="caution">
    <text evidence="4">The sequence shown here is derived from an EMBL/GenBank/DDBJ whole genome shotgun (WGS) entry which is preliminary data.</text>
</comment>